<sequence>MILRVIVFPLRFCLFLSEGVHCPDSLIQNYHYWCICPWATVDGTTGSIIQFQLVD</sequence>
<gene>
    <name evidence="1" type="ORF">LD004_16965</name>
</gene>
<protein>
    <submittedName>
        <fullName evidence="1">Uncharacterized protein</fullName>
    </submittedName>
</protein>
<accession>A0AAW4T748</accession>
<dbReference type="RefSeq" id="WP_182422531.1">
    <property type="nucleotide sequence ID" value="NZ_JAIWXB010000027.1"/>
</dbReference>
<dbReference type="AlphaFoldDB" id="A0AAW4T748"/>
<organism evidence="1 2">
    <name type="scientific">Bacteroides xylanisolvens</name>
    <dbReference type="NCBI Taxonomy" id="371601"/>
    <lineage>
        <taxon>Bacteria</taxon>
        <taxon>Pseudomonadati</taxon>
        <taxon>Bacteroidota</taxon>
        <taxon>Bacteroidia</taxon>
        <taxon>Bacteroidales</taxon>
        <taxon>Bacteroidaceae</taxon>
        <taxon>Bacteroides</taxon>
    </lineage>
</organism>
<evidence type="ECO:0000313" key="1">
    <source>
        <dbReference type="EMBL" id="MCA4705295.1"/>
    </source>
</evidence>
<name>A0AAW4T748_9BACE</name>
<comment type="caution">
    <text evidence="1">The sequence shown here is derived from an EMBL/GenBank/DDBJ whole genome shotgun (WGS) entry which is preliminary data.</text>
</comment>
<reference evidence="1" key="1">
    <citation type="submission" date="2023-08" db="EMBL/GenBank/DDBJ databases">
        <title>Mucin Metabolism Genes Underlie the Key Renovations of Bacteroides xylanisolvens Genomes in Captive Great Apes.</title>
        <authorList>
            <person name="Nishida A.H."/>
        </authorList>
    </citation>
    <scope>NUCLEOTIDE SEQUENCE</scope>
    <source>
        <strain evidence="1">P13.H9</strain>
    </source>
</reference>
<dbReference type="Proteomes" id="UP001198461">
    <property type="component" value="Unassembled WGS sequence"/>
</dbReference>
<dbReference type="EMBL" id="JAIWYE010000029">
    <property type="protein sequence ID" value="MCA4705295.1"/>
    <property type="molecule type" value="Genomic_DNA"/>
</dbReference>
<evidence type="ECO:0000313" key="2">
    <source>
        <dbReference type="Proteomes" id="UP001198461"/>
    </source>
</evidence>
<proteinExistence type="predicted"/>